<dbReference type="InterPro" id="IPR006282">
    <property type="entry name" value="Thi_PPkinase"/>
</dbReference>
<dbReference type="SUPFAM" id="SSF63862">
    <property type="entry name" value="Thiamin pyrophosphokinase, substrate-binding domain"/>
    <property type="match status" value="1"/>
</dbReference>
<name>I7LHP6_9CLOT</name>
<dbReference type="InterPro" id="IPR036371">
    <property type="entry name" value="TPK_B1-bd_sf"/>
</dbReference>
<feature type="domain" description="Thiamin pyrophosphokinase thiamin-binding" evidence="6">
    <location>
        <begin position="147"/>
        <end position="206"/>
    </location>
</feature>
<dbReference type="Pfam" id="PF04265">
    <property type="entry name" value="TPK_B1_binding"/>
    <property type="match status" value="1"/>
</dbReference>
<sequence length="211" mass="23784">MKKALIFNFGRIKNTTLLQKEIQGASIILCADGGGNYAYELGIIPNFLIGDFDSIETEVLNYFIDIGVEVIRYPKEKDYTDTELCINKAIEQGCDEICILGGVGGRIDHTLANLYLLHYIYENNAKGYIVTDDFYIYLCKDFIKIEGEIGDTLSIIPIYKSVKGLYSKGLMYRLENTTIDFGRPLGISNVMIDRQCEIKVGDGEVLIFKKI</sequence>
<evidence type="ECO:0000256" key="1">
    <source>
        <dbReference type="ARBA" id="ARBA00022679"/>
    </source>
</evidence>
<keyword evidence="1 7" id="KW-0808">Transferase</keyword>
<dbReference type="GO" id="GO:0006772">
    <property type="term" value="P:thiamine metabolic process"/>
    <property type="evidence" value="ECO:0007669"/>
    <property type="project" value="UniProtKB-UniRule"/>
</dbReference>
<accession>I7LHP6</accession>
<evidence type="ECO:0000256" key="5">
    <source>
        <dbReference type="NCBIfam" id="TIGR01378"/>
    </source>
</evidence>
<dbReference type="SMART" id="SM00983">
    <property type="entry name" value="TPK_B1_binding"/>
    <property type="match status" value="1"/>
</dbReference>
<dbReference type="InterPro" id="IPR007371">
    <property type="entry name" value="TPK_catalytic"/>
</dbReference>
<evidence type="ECO:0000313" key="8">
    <source>
        <dbReference type="Proteomes" id="UP000007652"/>
    </source>
</evidence>
<keyword evidence="3 7" id="KW-0418">Kinase</keyword>
<dbReference type="Pfam" id="PF04263">
    <property type="entry name" value="TPK_catalytic"/>
    <property type="match status" value="1"/>
</dbReference>
<dbReference type="SUPFAM" id="SSF63999">
    <property type="entry name" value="Thiamin pyrophosphokinase, catalytic domain"/>
    <property type="match status" value="1"/>
</dbReference>
<dbReference type="OrthoDB" id="9804377at2"/>
<dbReference type="GO" id="GO:0009229">
    <property type="term" value="P:thiamine diphosphate biosynthetic process"/>
    <property type="evidence" value="ECO:0007669"/>
    <property type="project" value="InterPro"/>
</dbReference>
<dbReference type="PANTHER" id="PTHR41299:SF1">
    <property type="entry name" value="THIAMINE PYROPHOSPHOKINASE"/>
    <property type="match status" value="1"/>
</dbReference>
<dbReference type="GO" id="GO:0005524">
    <property type="term" value="F:ATP binding"/>
    <property type="evidence" value="ECO:0007669"/>
    <property type="project" value="UniProtKB-KW"/>
</dbReference>
<proteinExistence type="predicted"/>
<dbReference type="GO" id="GO:0004788">
    <property type="term" value="F:thiamine diphosphokinase activity"/>
    <property type="evidence" value="ECO:0007669"/>
    <property type="project" value="UniProtKB-UniRule"/>
</dbReference>
<keyword evidence="2" id="KW-0547">Nucleotide-binding</keyword>
<reference evidence="7 8" key="1">
    <citation type="journal article" date="2011" name="J. Bacteriol.">
        <title>Draft genome sequence of Caloramator australicus strain RC3T, a thermoanaerobe from the Great Artesian Basin of Australia.</title>
        <authorList>
            <person name="Ogg C.D."/>
            <person name="Patel B.K.C."/>
        </authorList>
    </citation>
    <scope>NUCLEOTIDE SEQUENCE [LARGE SCALE GENOMIC DNA]</scope>
    <source>
        <strain evidence="7 8">RC3</strain>
    </source>
</reference>
<dbReference type="eggNOG" id="COG1564">
    <property type="taxonomic scope" value="Bacteria"/>
</dbReference>
<dbReference type="Proteomes" id="UP000007652">
    <property type="component" value="Unassembled WGS sequence"/>
</dbReference>
<evidence type="ECO:0000256" key="3">
    <source>
        <dbReference type="ARBA" id="ARBA00022777"/>
    </source>
</evidence>
<comment type="caution">
    <text evidence="7">The sequence shown here is derived from an EMBL/GenBank/DDBJ whole genome shotgun (WGS) entry which is preliminary data.</text>
</comment>
<dbReference type="EMBL" id="CAKP01000111">
    <property type="protein sequence ID" value="CCJ34191.1"/>
    <property type="molecule type" value="Genomic_DNA"/>
</dbReference>
<dbReference type="STRING" id="857293.CAAU_2107"/>
<dbReference type="InterPro" id="IPR007373">
    <property type="entry name" value="Thiamin_PyroPKinase_B1-bd"/>
</dbReference>
<dbReference type="Gene3D" id="3.40.50.10240">
    <property type="entry name" value="Thiamin pyrophosphokinase, catalytic domain"/>
    <property type="match status" value="1"/>
</dbReference>
<evidence type="ECO:0000259" key="6">
    <source>
        <dbReference type="SMART" id="SM00983"/>
    </source>
</evidence>
<keyword evidence="8" id="KW-1185">Reference proteome</keyword>
<dbReference type="AlphaFoldDB" id="I7LHP6"/>
<dbReference type="NCBIfam" id="TIGR01378">
    <property type="entry name" value="thi_PPkinase"/>
    <property type="match status" value="1"/>
</dbReference>
<dbReference type="GO" id="GO:0016301">
    <property type="term" value="F:kinase activity"/>
    <property type="evidence" value="ECO:0007669"/>
    <property type="project" value="UniProtKB-KW"/>
</dbReference>
<dbReference type="RefSeq" id="WP_008909447.1">
    <property type="nucleotide sequence ID" value="NZ_CAKP01000111.1"/>
</dbReference>
<dbReference type="CDD" id="cd07995">
    <property type="entry name" value="TPK"/>
    <property type="match status" value="1"/>
</dbReference>
<dbReference type="GO" id="GO:0030975">
    <property type="term" value="F:thiamine binding"/>
    <property type="evidence" value="ECO:0007669"/>
    <property type="project" value="InterPro"/>
</dbReference>
<dbReference type="InterPro" id="IPR053149">
    <property type="entry name" value="TPK"/>
</dbReference>
<evidence type="ECO:0000256" key="2">
    <source>
        <dbReference type="ARBA" id="ARBA00022741"/>
    </source>
</evidence>
<gene>
    <name evidence="7" type="ORF">CAAU_2107</name>
</gene>
<dbReference type="InterPro" id="IPR036759">
    <property type="entry name" value="TPK_catalytic_sf"/>
</dbReference>
<dbReference type="EC" id="2.7.6.2" evidence="5"/>
<evidence type="ECO:0000313" key="7">
    <source>
        <dbReference type="EMBL" id="CCJ34191.1"/>
    </source>
</evidence>
<protein>
    <recommendedName>
        <fullName evidence="5">Thiamine diphosphokinase</fullName>
        <ecNumber evidence="5">2.7.6.2</ecNumber>
    </recommendedName>
</protein>
<keyword evidence="4" id="KW-0067">ATP-binding</keyword>
<organism evidence="7 8">
    <name type="scientific">Caloramator australicus RC3</name>
    <dbReference type="NCBI Taxonomy" id="857293"/>
    <lineage>
        <taxon>Bacteria</taxon>
        <taxon>Bacillati</taxon>
        <taxon>Bacillota</taxon>
        <taxon>Clostridia</taxon>
        <taxon>Eubacteriales</taxon>
        <taxon>Clostridiaceae</taxon>
        <taxon>Caloramator</taxon>
    </lineage>
</organism>
<dbReference type="PANTHER" id="PTHR41299">
    <property type="entry name" value="THIAMINE PYROPHOSPHOKINASE"/>
    <property type="match status" value="1"/>
</dbReference>
<evidence type="ECO:0000256" key="4">
    <source>
        <dbReference type="ARBA" id="ARBA00022840"/>
    </source>
</evidence>